<keyword evidence="7" id="KW-1185">Reference proteome</keyword>
<organism evidence="6 7">
    <name type="scientific">Brevibacterium samyangense</name>
    <dbReference type="NCBI Taxonomy" id="366888"/>
    <lineage>
        <taxon>Bacteria</taxon>
        <taxon>Bacillati</taxon>
        <taxon>Actinomycetota</taxon>
        <taxon>Actinomycetes</taxon>
        <taxon>Micrococcales</taxon>
        <taxon>Brevibacteriaceae</taxon>
        <taxon>Brevibacterium</taxon>
    </lineage>
</organism>
<evidence type="ECO:0000256" key="4">
    <source>
        <dbReference type="ARBA" id="ARBA00022764"/>
    </source>
</evidence>
<accession>A0ABN2TB80</accession>
<keyword evidence="3 5" id="KW-0732">Signal</keyword>
<dbReference type="EMBL" id="BAAANO010000009">
    <property type="protein sequence ID" value="GAA2003283.1"/>
    <property type="molecule type" value="Genomic_DNA"/>
</dbReference>
<dbReference type="SUPFAM" id="SSF53850">
    <property type="entry name" value="Periplasmic binding protein-like II"/>
    <property type="match status" value="1"/>
</dbReference>
<keyword evidence="4" id="KW-0574">Periplasm</keyword>
<dbReference type="PANTHER" id="PTHR30006">
    <property type="entry name" value="THIAMINE-BINDING PERIPLASMIC PROTEIN-RELATED"/>
    <property type="match status" value="1"/>
</dbReference>
<comment type="caution">
    <text evidence="6">The sequence shown here is derived from an EMBL/GenBank/DDBJ whole genome shotgun (WGS) entry which is preliminary data.</text>
</comment>
<dbReference type="RefSeq" id="WP_344307609.1">
    <property type="nucleotide sequence ID" value="NZ_BAAANO010000009.1"/>
</dbReference>
<evidence type="ECO:0000313" key="6">
    <source>
        <dbReference type="EMBL" id="GAA2003283.1"/>
    </source>
</evidence>
<evidence type="ECO:0000256" key="2">
    <source>
        <dbReference type="ARBA" id="ARBA00022448"/>
    </source>
</evidence>
<gene>
    <name evidence="6" type="ORF">GCM10009755_10320</name>
</gene>
<evidence type="ECO:0000256" key="3">
    <source>
        <dbReference type="ARBA" id="ARBA00022729"/>
    </source>
</evidence>
<feature type="chain" id="PRO_5046374913" evidence="5">
    <location>
        <begin position="30"/>
        <end position="385"/>
    </location>
</feature>
<dbReference type="Pfam" id="PF13416">
    <property type="entry name" value="SBP_bac_8"/>
    <property type="match status" value="1"/>
</dbReference>
<proteinExistence type="predicted"/>
<name>A0ABN2TB80_9MICO</name>
<dbReference type="PANTHER" id="PTHR30006:SF3">
    <property type="entry name" value="THIAMINE-BINDING PERIPLASMIC PROTEIN"/>
    <property type="match status" value="1"/>
</dbReference>
<keyword evidence="2" id="KW-0813">Transport</keyword>
<dbReference type="Gene3D" id="3.40.190.10">
    <property type="entry name" value="Periplasmic binding protein-like II"/>
    <property type="match status" value="2"/>
</dbReference>
<dbReference type="InterPro" id="IPR006059">
    <property type="entry name" value="SBP"/>
</dbReference>
<comment type="subcellular location">
    <subcellularLocation>
        <location evidence="1">Periplasm</location>
    </subcellularLocation>
</comment>
<evidence type="ECO:0000256" key="1">
    <source>
        <dbReference type="ARBA" id="ARBA00004418"/>
    </source>
</evidence>
<dbReference type="PROSITE" id="PS51257">
    <property type="entry name" value="PROKAR_LIPOPROTEIN"/>
    <property type="match status" value="1"/>
</dbReference>
<reference evidence="6 7" key="1">
    <citation type="journal article" date="2019" name="Int. J. Syst. Evol. Microbiol.">
        <title>The Global Catalogue of Microorganisms (GCM) 10K type strain sequencing project: providing services to taxonomists for standard genome sequencing and annotation.</title>
        <authorList>
            <consortium name="The Broad Institute Genomics Platform"/>
            <consortium name="The Broad Institute Genome Sequencing Center for Infectious Disease"/>
            <person name="Wu L."/>
            <person name="Ma J."/>
        </authorList>
    </citation>
    <scope>NUCLEOTIDE SEQUENCE [LARGE SCALE GENOMIC DNA]</scope>
    <source>
        <strain evidence="6 7">JCM 14546</strain>
    </source>
</reference>
<sequence length="385" mass="40592">MTTSRALARTTATAALAAAALLLTGCMQGGPAGTSGATGSDAAEAPVPAAFLSPTAGESPEGALADTRMTYVGFGGGYQDAQMSEVVEPFAAHTGATVVGDGPADLAKLRAQVESGAVTWDTVESSPVPATANCGTLFEPLDTSLIDLSAIPDELPTGECFVPIMVYAYTVFYDAQKYAENPPTTLADFFDTEKYPGTRGIEGRATPSPGVYELALMADGVAPEELYPLDTDRALGVYDRLGEDVKFWTTGAEQTQLVQGGEVDMLIGWTGRIPEANLTGADFAPIWDHGIMDSDVLTVTKGSSNSLASHALINWFIGADQQTAHAEGTAYPPVNPQATPTLSPEFARFDVTDPEVLPQLVKPDHAYWAENYDSLTATWHDYVTH</sequence>
<dbReference type="Proteomes" id="UP001500755">
    <property type="component" value="Unassembled WGS sequence"/>
</dbReference>
<protein>
    <submittedName>
        <fullName evidence="6">ABC transporter substrate-binding protein</fullName>
    </submittedName>
</protein>
<feature type="signal peptide" evidence="5">
    <location>
        <begin position="1"/>
        <end position="29"/>
    </location>
</feature>
<evidence type="ECO:0000313" key="7">
    <source>
        <dbReference type="Proteomes" id="UP001500755"/>
    </source>
</evidence>
<evidence type="ECO:0000256" key="5">
    <source>
        <dbReference type="SAM" id="SignalP"/>
    </source>
</evidence>